<name>A0A2W5T0M7_9CORY</name>
<organism evidence="1 2">
    <name type="scientific">Corynebacterium kroppenstedtii</name>
    <dbReference type="NCBI Taxonomy" id="161879"/>
    <lineage>
        <taxon>Bacteria</taxon>
        <taxon>Bacillati</taxon>
        <taxon>Actinomycetota</taxon>
        <taxon>Actinomycetes</taxon>
        <taxon>Mycobacteriales</taxon>
        <taxon>Corynebacteriaceae</taxon>
        <taxon>Corynebacterium</taxon>
    </lineage>
</organism>
<gene>
    <name evidence="1" type="ORF">DI525_04070</name>
</gene>
<dbReference type="AlphaFoldDB" id="A0A2W5T0M7"/>
<evidence type="ECO:0000313" key="2">
    <source>
        <dbReference type="Proteomes" id="UP000249432"/>
    </source>
</evidence>
<dbReference type="Proteomes" id="UP000249432">
    <property type="component" value="Unassembled WGS sequence"/>
</dbReference>
<protein>
    <submittedName>
        <fullName evidence="1">Uncharacterized protein</fullName>
    </submittedName>
</protein>
<dbReference type="RefSeq" id="WP_303734516.1">
    <property type="nucleotide sequence ID" value="NZ_CAKZHK010000008.1"/>
</dbReference>
<proteinExistence type="predicted"/>
<accession>A0A2W5T0M7</accession>
<sequence length="87" mass="9705">MEELVISHDGELTTTDFTIAEGIGIKHRRVRELIQGNLAGFEEFGGRSQKYAVFQPWAVDVVDGIAAYENPPHGARGETNRQKIVHE</sequence>
<reference evidence="1 2" key="1">
    <citation type="submission" date="2017-08" db="EMBL/GenBank/DDBJ databases">
        <title>Infants hospitalized years apart are colonized by the same room-sourced microbial strains.</title>
        <authorList>
            <person name="Brooks B."/>
            <person name="Olm M.R."/>
            <person name="Firek B.A."/>
            <person name="Baker R."/>
            <person name="Thomas B.C."/>
            <person name="Morowitz M.J."/>
            <person name="Banfield J.F."/>
        </authorList>
    </citation>
    <scope>NUCLEOTIDE SEQUENCE [LARGE SCALE GENOMIC DNA]</scope>
    <source>
        <strain evidence="1">S2_003_000_R1_3</strain>
    </source>
</reference>
<comment type="caution">
    <text evidence="1">The sequence shown here is derived from an EMBL/GenBank/DDBJ whole genome shotgun (WGS) entry which is preliminary data.</text>
</comment>
<evidence type="ECO:0000313" key="1">
    <source>
        <dbReference type="EMBL" id="PZR05466.1"/>
    </source>
</evidence>
<dbReference type="EMBL" id="QFRA01000006">
    <property type="protein sequence ID" value="PZR05466.1"/>
    <property type="molecule type" value="Genomic_DNA"/>
</dbReference>